<dbReference type="InterPro" id="IPR036291">
    <property type="entry name" value="NAD(P)-bd_dom_sf"/>
</dbReference>
<dbReference type="InterPro" id="IPR013154">
    <property type="entry name" value="ADH-like_N"/>
</dbReference>
<dbReference type="GO" id="GO:0008270">
    <property type="term" value="F:zinc ion binding"/>
    <property type="evidence" value="ECO:0007669"/>
    <property type="project" value="InterPro"/>
</dbReference>
<keyword evidence="3" id="KW-0560">Oxidoreductase</keyword>
<proteinExistence type="inferred from homology"/>
<name>A0A398CII8_9BACL</name>
<evidence type="ECO:0000256" key="2">
    <source>
        <dbReference type="ARBA" id="ARBA00022833"/>
    </source>
</evidence>
<dbReference type="GO" id="GO:0016491">
    <property type="term" value="F:oxidoreductase activity"/>
    <property type="evidence" value="ECO:0007669"/>
    <property type="project" value="UniProtKB-KW"/>
</dbReference>
<dbReference type="Pfam" id="PF08240">
    <property type="entry name" value="ADH_N"/>
    <property type="match status" value="1"/>
</dbReference>
<dbReference type="Gene3D" id="3.90.180.10">
    <property type="entry name" value="Medium-chain alcohol dehydrogenases, catalytic domain"/>
    <property type="match status" value="1"/>
</dbReference>
<dbReference type="AlphaFoldDB" id="A0A398CII8"/>
<dbReference type="InterPro" id="IPR011032">
    <property type="entry name" value="GroES-like_sf"/>
</dbReference>
<evidence type="ECO:0000313" key="6">
    <source>
        <dbReference type="EMBL" id="RIE03106.1"/>
    </source>
</evidence>
<organism evidence="6 7">
    <name type="scientific">Cohnella faecalis</name>
    <dbReference type="NCBI Taxonomy" id="2315694"/>
    <lineage>
        <taxon>Bacteria</taxon>
        <taxon>Bacillati</taxon>
        <taxon>Bacillota</taxon>
        <taxon>Bacilli</taxon>
        <taxon>Bacillales</taxon>
        <taxon>Paenibacillaceae</taxon>
        <taxon>Cohnella</taxon>
    </lineage>
</organism>
<keyword evidence="1 4" id="KW-0479">Metal-binding</keyword>
<dbReference type="PROSITE" id="PS00059">
    <property type="entry name" value="ADH_ZINC"/>
    <property type="match status" value="1"/>
</dbReference>
<reference evidence="6 7" key="1">
    <citation type="submission" date="2018-09" db="EMBL/GenBank/DDBJ databases">
        <title>Cohnella cavernae sp. nov., isolated from a karst cave.</title>
        <authorList>
            <person name="Zhu H."/>
        </authorList>
    </citation>
    <scope>NUCLEOTIDE SEQUENCE [LARGE SCALE GENOMIC DNA]</scope>
    <source>
        <strain evidence="6 7">K2E09-144</strain>
    </source>
</reference>
<keyword evidence="2 4" id="KW-0862">Zinc</keyword>
<evidence type="ECO:0000256" key="4">
    <source>
        <dbReference type="RuleBase" id="RU361277"/>
    </source>
</evidence>
<keyword evidence="7" id="KW-1185">Reference proteome</keyword>
<evidence type="ECO:0000313" key="7">
    <source>
        <dbReference type="Proteomes" id="UP000266340"/>
    </source>
</evidence>
<comment type="cofactor">
    <cofactor evidence="4">
        <name>Zn(2+)</name>
        <dbReference type="ChEBI" id="CHEBI:29105"/>
    </cofactor>
</comment>
<evidence type="ECO:0000256" key="3">
    <source>
        <dbReference type="ARBA" id="ARBA00023002"/>
    </source>
</evidence>
<dbReference type="OrthoDB" id="9777057at2"/>
<sequence length="346" mass="36859">MKAALIREVESVKKIRIEEAQLPELSSEHHVMVNIGAVGICGSDLHGFYDPKSMARIPGLIMGHEAAGVVTEVGAAVTRVKVGDRVAVDPQVICGECAQCKKGYYSVCDNKKIIGSNLKGFMNGCMAEFAVVTEKQCFLLPESLSLEEGAMVEPVSNAIHVLNRVKVNMGDTIVVIGAGTLGLCIMQAAKLTGTGRVIVTDLSEKKLALAKALGADIVIKADEDPVARILSLTDGLGADIVIEAVGIGATYKQAIAMVRKRGSIMFFGATHKEVSLELIPILHKELHLIGCTGAETECPVAIDFIASGKINVKPLISHRFTLDDTQEAFETMANPENDAVKVMLIP</sequence>
<dbReference type="EMBL" id="QXJM01000039">
    <property type="protein sequence ID" value="RIE03106.1"/>
    <property type="molecule type" value="Genomic_DNA"/>
</dbReference>
<comment type="caution">
    <text evidence="6">The sequence shown here is derived from an EMBL/GenBank/DDBJ whole genome shotgun (WGS) entry which is preliminary data.</text>
</comment>
<dbReference type="InterPro" id="IPR050129">
    <property type="entry name" value="Zn_alcohol_dh"/>
</dbReference>
<dbReference type="CDD" id="cd08236">
    <property type="entry name" value="sugar_DH"/>
    <property type="match status" value="1"/>
</dbReference>
<dbReference type="PANTHER" id="PTHR43401">
    <property type="entry name" value="L-THREONINE 3-DEHYDROGENASE"/>
    <property type="match status" value="1"/>
</dbReference>
<dbReference type="SUPFAM" id="SSF51735">
    <property type="entry name" value="NAD(P)-binding Rossmann-fold domains"/>
    <property type="match status" value="1"/>
</dbReference>
<evidence type="ECO:0000256" key="1">
    <source>
        <dbReference type="ARBA" id="ARBA00022723"/>
    </source>
</evidence>
<dbReference type="RefSeq" id="WP_119151133.1">
    <property type="nucleotide sequence ID" value="NZ_JBHSOV010000042.1"/>
</dbReference>
<dbReference type="InterPro" id="IPR013149">
    <property type="entry name" value="ADH-like_C"/>
</dbReference>
<dbReference type="SMART" id="SM00829">
    <property type="entry name" value="PKS_ER"/>
    <property type="match status" value="1"/>
</dbReference>
<dbReference type="InterPro" id="IPR020843">
    <property type="entry name" value="ER"/>
</dbReference>
<gene>
    <name evidence="6" type="ORF">D3H35_21260</name>
</gene>
<evidence type="ECO:0000259" key="5">
    <source>
        <dbReference type="SMART" id="SM00829"/>
    </source>
</evidence>
<dbReference type="PANTHER" id="PTHR43401:SF2">
    <property type="entry name" value="L-THREONINE 3-DEHYDROGENASE"/>
    <property type="match status" value="1"/>
</dbReference>
<dbReference type="Pfam" id="PF00107">
    <property type="entry name" value="ADH_zinc_N"/>
    <property type="match status" value="1"/>
</dbReference>
<dbReference type="Proteomes" id="UP000266340">
    <property type="component" value="Unassembled WGS sequence"/>
</dbReference>
<comment type="similarity">
    <text evidence="4">Belongs to the zinc-containing alcohol dehydrogenase family.</text>
</comment>
<dbReference type="InterPro" id="IPR002328">
    <property type="entry name" value="ADH_Zn_CS"/>
</dbReference>
<dbReference type="SUPFAM" id="SSF50129">
    <property type="entry name" value="GroES-like"/>
    <property type="match status" value="1"/>
</dbReference>
<feature type="domain" description="Enoyl reductase (ER)" evidence="5">
    <location>
        <begin position="10"/>
        <end position="344"/>
    </location>
</feature>
<protein>
    <submittedName>
        <fullName evidence="6">Galactitol-1-phosphate 5-dehydrogenase</fullName>
    </submittedName>
</protein>
<dbReference type="Gene3D" id="3.40.50.720">
    <property type="entry name" value="NAD(P)-binding Rossmann-like Domain"/>
    <property type="match status" value="1"/>
</dbReference>
<accession>A0A398CII8</accession>